<keyword evidence="1" id="KW-0732">Signal</keyword>
<organism evidence="2 3">
    <name type="scientific">Candidatus Contendobacter odensis Run_B_J11</name>
    <dbReference type="NCBI Taxonomy" id="1400861"/>
    <lineage>
        <taxon>Bacteria</taxon>
        <taxon>Pseudomonadati</taxon>
        <taxon>Pseudomonadota</taxon>
        <taxon>Gammaproteobacteria</taxon>
        <taxon>Candidatus Competibacteraceae</taxon>
        <taxon>Candidatus Contendibacter</taxon>
    </lineage>
</organism>
<evidence type="ECO:0000313" key="3">
    <source>
        <dbReference type="Proteomes" id="UP000019184"/>
    </source>
</evidence>
<gene>
    <name evidence="2" type="ORF">BN874_930001</name>
</gene>
<accession>A0A7U7GGB9</accession>
<proteinExistence type="predicted"/>
<dbReference type="AlphaFoldDB" id="A0A7U7GGB9"/>
<dbReference type="EMBL" id="CBTK010000313">
    <property type="protein sequence ID" value="CDH47747.1"/>
    <property type="molecule type" value="Genomic_DNA"/>
</dbReference>
<evidence type="ECO:0000313" key="2">
    <source>
        <dbReference type="EMBL" id="CDH47747.1"/>
    </source>
</evidence>
<dbReference type="Proteomes" id="UP000019184">
    <property type="component" value="Unassembled WGS sequence"/>
</dbReference>
<evidence type="ECO:0000256" key="1">
    <source>
        <dbReference type="SAM" id="SignalP"/>
    </source>
</evidence>
<reference evidence="2 3" key="1">
    <citation type="journal article" date="2014" name="ISME J.">
        <title>Candidatus Competibacter-lineage genomes retrieved from metagenomes reveal functional metabolic diversity.</title>
        <authorList>
            <person name="McIlroy S.J."/>
            <person name="Albertsen M."/>
            <person name="Andresen E.K."/>
            <person name="Saunders A.M."/>
            <person name="Kristiansen R."/>
            <person name="Stokholm-Bjerregaard M."/>
            <person name="Nielsen K.L."/>
            <person name="Nielsen P.H."/>
        </authorList>
    </citation>
    <scope>NUCLEOTIDE SEQUENCE [LARGE SCALE GENOMIC DNA]</scope>
    <source>
        <strain evidence="2 3">Run_B_J11</strain>
    </source>
</reference>
<comment type="caution">
    <text evidence="2">The sequence shown here is derived from an EMBL/GenBank/DDBJ whole genome shotgun (WGS) entry which is preliminary data.</text>
</comment>
<feature type="chain" id="PRO_5030692153" evidence="1">
    <location>
        <begin position="23"/>
        <end position="184"/>
    </location>
</feature>
<sequence>MKRLSTSLLALALAGFAWSVNAYSYTCKPISGFVQIAPDTGCMIANPIYKKRFPSVTFLGALGYPGTCFTGSLTNGLWGSRSITGESVSGLTLIANPPPVYSSDFATAATVLKAKDINNNTLGSLYFLDTIRFRADGSAEEQLVITEGTGAFRGAKGSLGIAGNEFVPPGAPVNGTLCLPDDDD</sequence>
<feature type="signal peptide" evidence="1">
    <location>
        <begin position="1"/>
        <end position="22"/>
    </location>
</feature>
<keyword evidence="3" id="KW-1185">Reference proteome</keyword>
<name>A0A7U7GGB9_9GAMM</name>
<protein>
    <submittedName>
        <fullName evidence="2">Uncharacterized protein</fullName>
    </submittedName>
</protein>
<dbReference type="RefSeq" id="WP_034437024.1">
    <property type="nucleotide sequence ID" value="NZ_CBTK010000313.1"/>
</dbReference>